<keyword evidence="2" id="KW-1185">Reference proteome</keyword>
<accession>A0AAU9TIK0</accession>
<evidence type="ECO:0000313" key="1">
    <source>
        <dbReference type="EMBL" id="CAH2085566.1"/>
    </source>
</evidence>
<reference evidence="1" key="1">
    <citation type="submission" date="2022-03" db="EMBL/GenBank/DDBJ databases">
        <authorList>
            <person name="Tunstrom K."/>
        </authorList>
    </citation>
    <scope>NUCLEOTIDE SEQUENCE</scope>
</reference>
<dbReference type="EMBL" id="CAKOGL010000004">
    <property type="protein sequence ID" value="CAH2085566.1"/>
    <property type="molecule type" value="Genomic_DNA"/>
</dbReference>
<organism evidence="1 2">
    <name type="scientific">Euphydryas editha</name>
    <name type="common">Edith's checkerspot</name>
    <dbReference type="NCBI Taxonomy" id="104508"/>
    <lineage>
        <taxon>Eukaryota</taxon>
        <taxon>Metazoa</taxon>
        <taxon>Ecdysozoa</taxon>
        <taxon>Arthropoda</taxon>
        <taxon>Hexapoda</taxon>
        <taxon>Insecta</taxon>
        <taxon>Pterygota</taxon>
        <taxon>Neoptera</taxon>
        <taxon>Endopterygota</taxon>
        <taxon>Lepidoptera</taxon>
        <taxon>Glossata</taxon>
        <taxon>Ditrysia</taxon>
        <taxon>Papilionoidea</taxon>
        <taxon>Nymphalidae</taxon>
        <taxon>Nymphalinae</taxon>
        <taxon>Euphydryas</taxon>
    </lineage>
</organism>
<comment type="caution">
    <text evidence="1">The sequence shown here is derived from an EMBL/GenBank/DDBJ whole genome shotgun (WGS) entry which is preliminary data.</text>
</comment>
<evidence type="ECO:0000313" key="2">
    <source>
        <dbReference type="Proteomes" id="UP001153954"/>
    </source>
</evidence>
<protein>
    <submittedName>
        <fullName evidence="1">Uncharacterized protein</fullName>
    </submittedName>
</protein>
<dbReference type="AlphaFoldDB" id="A0AAU9TIK0"/>
<proteinExistence type="predicted"/>
<gene>
    <name evidence="1" type="ORF">EEDITHA_LOCUS2023</name>
</gene>
<sequence length="174" mass="20063">MDLDRLYEDAAKIDWSMVFNAYHLPAPCLTADIKALQEQKNKDKKRYKTNASLANWEKYKNVRNFCNMVCRNAQRRHIHKSITEETDPGKVWKFLKSLRVGKMKQCIPSNSVDLNDLNSFFTNSCTIHGTTKSNNTLSHLSAIQTPFDFSPFNFCQLSECGVKKNVLAVNYSRM</sequence>
<dbReference type="Proteomes" id="UP001153954">
    <property type="component" value="Unassembled WGS sequence"/>
</dbReference>
<name>A0AAU9TIK0_EUPED</name>